<dbReference type="EMBL" id="LKCN02000001">
    <property type="protein sequence ID" value="RCI17159.1"/>
    <property type="molecule type" value="Genomic_DNA"/>
</dbReference>
<evidence type="ECO:0000313" key="2">
    <source>
        <dbReference type="EMBL" id="RCI17159.1"/>
    </source>
</evidence>
<sequence length="309" mass="33955">MSLLQGLLRTTAFRSPLLQTAVPCIATAFAIQALFAVPSTMCRSERFYDLSGSVTVFAVGGLGLFLPAMRMPSWSWSSLLASRHWRQVALTAMAMVWTLRLGSYLFNRVLSHGTDSRFDKIRNRPFVFASAFAAQATWVSAIMMPVLLVNAVPSAAALPASLGLFDLFGFSLWAAGLALEATADRQKGSWLEGRRLKQHDEPFMSDGLFSFCRFPNYLGEISLWTGLATVAASTLARRPVQLALGLGGGPAGIMTTTALAMLSPAMTTFLLTRVSGIPLSEAKYDKRYGDREDYRRWRQNTPRLLPGLW</sequence>
<feature type="transmembrane region" description="Helical" evidence="1">
    <location>
        <begin position="88"/>
        <end position="106"/>
    </location>
</feature>
<dbReference type="InterPro" id="IPR010721">
    <property type="entry name" value="UstE-like"/>
</dbReference>
<proteinExistence type="predicted"/>
<comment type="caution">
    <text evidence="2">The sequence shown here is derived from an EMBL/GenBank/DDBJ whole genome shotgun (WGS) entry which is preliminary data.</text>
</comment>
<organism evidence="2 3">
    <name type="scientific">Ophiocordyceps polyrhachis-furcata BCC 54312</name>
    <dbReference type="NCBI Taxonomy" id="1330021"/>
    <lineage>
        <taxon>Eukaryota</taxon>
        <taxon>Fungi</taxon>
        <taxon>Dikarya</taxon>
        <taxon>Ascomycota</taxon>
        <taxon>Pezizomycotina</taxon>
        <taxon>Sordariomycetes</taxon>
        <taxon>Hypocreomycetidae</taxon>
        <taxon>Hypocreales</taxon>
        <taxon>Ophiocordycipitaceae</taxon>
        <taxon>Ophiocordyceps</taxon>
    </lineage>
</organism>
<protein>
    <submittedName>
        <fullName evidence="2">Uncharacterized protein</fullName>
    </submittedName>
</protein>
<dbReference type="Proteomes" id="UP000253664">
    <property type="component" value="Unassembled WGS sequence"/>
</dbReference>
<dbReference type="AlphaFoldDB" id="A0A367LRW7"/>
<keyword evidence="1" id="KW-0812">Transmembrane</keyword>
<feature type="transmembrane region" description="Helical" evidence="1">
    <location>
        <begin position="126"/>
        <end position="149"/>
    </location>
</feature>
<dbReference type="GO" id="GO:0016020">
    <property type="term" value="C:membrane"/>
    <property type="evidence" value="ECO:0007669"/>
    <property type="project" value="TreeGrafter"/>
</dbReference>
<dbReference type="OrthoDB" id="201504at2759"/>
<keyword evidence="3" id="KW-1185">Reference proteome</keyword>
<evidence type="ECO:0000256" key="1">
    <source>
        <dbReference type="SAM" id="Phobius"/>
    </source>
</evidence>
<dbReference type="PANTHER" id="PTHR32251">
    <property type="entry name" value="3-OXO-5-ALPHA-STEROID 4-DEHYDROGENASE"/>
    <property type="match status" value="1"/>
</dbReference>
<dbReference type="PROSITE" id="PS50244">
    <property type="entry name" value="S5A_REDUCTASE"/>
    <property type="match status" value="1"/>
</dbReference>
<reference evidence="2 3" key="1">
    <citation type="journal article" date="2015" name="BMC Genomics">
        <title>Insights from the genome of Ophiocordyceps polyrhachis-furcata to pathogenicity and host specificity in insect fungi.</title>
        <authorList>
            <person name="Wichadakul D."/>
            <person name="Kobmoo N."/>
            <person name="Ingsriswang S."/>
            <person name="Tangphatsornruang S."/>
            <person name="Chantasingh D."/>
            <person name="Luangsa-ard J.J."/>
            <person name="Eurwilaichitr L."/>
        </authorList>
    </citation>
    <scope>NUCLEOTIDE SEQUENCE [LARGE SCALE GENOMIC DNA]</scope>
    <source>
        <strain evidence="2 3">BCC 54312</strain>
    </source>
</reference>
<dbReference type="PANTHER" id="PTHR32251:SF17">
    <property type="entry name" value="STEROID 5-ALPHA REDUCTASE C-TERMINAL DOMAIN-CONTAINING PROTEIN"/>
    <property type="match status" value="1"/>
</dbReference>
<name>A0A367LRW7_9HYPO</name>
<accession>A0A367LRW7</accession>
<dbReference type="Pfam" id="PF06966">
    <property type="entry name" value="DUF1295"/>
    <property type="match status" value="2"/>
</dbReference>
<evidence type="ECO:0000313" key="3">
    <source>
        <dbReference type="Proteomes" id="UP000253664"/>
    </source>
</evidence>
<gene>
    <name evidence="2" type="ORF">L249_2813</name>
</gene>
<feature type="transmembrane region" description="Helical" evidence="1">
    <location>
        <begin position="50"/>
        <end position="68"/>
    </location>
</feature>
<feature type="transmembrane region" description="Helical" evidence="1">
    <location>
        <begin position="155"/>
        <end position="179"/>
    </location>
</feature>
<dbReference type="Gene3D" id="1.20.120.1630">
    <property type="match status" value="1"/>
</dbReference>
<feature type="transmembrane region" description="Helical" evidence="1">
    <location>
        <begin position="20"/>
        <end position="38"/>
    </location>
</feature>
<keyword evidence="1" id="KW-1133">Transmembrane helix</keyword>
<keyword evidence="1" id="KW-0472">Membrane</keyword>